<dbReference type="SMART" id="SM00036">
    <property type="entry name" value="CNH"/>
    <property type="match status" value="1"/>
</dbReference>
<dbReference type="Gene3D" id="3.30.60.20">
    <property type="match status" value="1"/>
</dbReference>
<dbReference type="PANTHER" id="PTHR22988">
    <property type="entry name" value="MYOTONIC DYSTROPHY S/T KINASE-RELATED"/>
    <property type="match status" value="1"/>
</dbReference>
<dbReference type="Proteomes" id="UP000053676">
    <property type="component" value="Unassembled WGS sequence"/>
</dbReference>
<feature type="compositionally biased region" description="Basic and acidic residues" evidence="4">
    <location>
        <begin position="1168"/>
        <end position="1178"/>
    </location>
</feature>
<sequence>MLSLLSDAKSLSDCLSRDTSGADQNRSAGAEAYEKRLRDLEVEKQELARKCQEANQLVQSFAGELRSEEDKNYEQTIAQLKDEIQILKTRLADETASKERAATAKDPAVEDLEKKVRELKEKNRQLILEKTELQRVSDSLKASGDLPDLMSHERFGETVEYTQLLAKELWCWAREICQHGMKFVFTQWVWLFPGSAIVGEELEEGAEKLTIQTKEWKEAIKHRESAKADFEELNNELLDERSKARRLEKEAAETETKLAQLQSRVDSLKADLRKAESTRHDIDMELAKAKQAAESERLLKEGLQAKLAAFGDEKPGEEARRLGEELERLNERHAEIVAQEDKKRKQLVEHYQGQLAELQSQFDEKDVELRTARAKLEEERAQFALQQEQNSKNVEVQYDRLQKAFEENTAQLKLENDTLRAELARLHAEIEMTRPGINEQQLHEILNWVNEEKATREEMELLTRRITGDIETLKLQNGTNGGTPNGQYSNITTPASGWGSRRMNKAAKMEILDAKKALNAEIRAKCELQEELSKTRSALFASKARLDECEERLAASRRENESLKAELRAGSRDSVEDGRAFFNMVPEGLSILFYSMFVSTPIGVVLCSPGRTSTPRDSVHNSFSTDYEISNSRRYGGTALSSPAPPPPAYENTVRHSQTPSTASTMLVGNRGASPKVIQSLNNALSGRGHQFQHVHLNAPTKCGHCTSILVGLDRQGLYCQTCHYACHVHCSSRVVPQCPVPPDARRPLGIDPLKGVGTAYEGLVRTPRAGGVKKERKKWVIALNELKTLLKRSRLADRSAFSVKEVFDVASLPSIRVAQCATVIDRTKVVIGFADVGLYCVELDRETLVAVGGEKENKGRFVEKVEYNPSEQLLLVMVGPPKDRHVRLIPSAALDGRDLKWIKVADTKGCHLMAMGAGSVAGTASVSPAGNVHYIAVAIKKSVIVYQIDRSEKRHRKWKELAMPGLPQSLAIEGGRLVVGFTHSFRAWALGDQNNTKHISLVNMEDQSLQFLSQSNYEAQLMVEVAGESTEPSSREYLLVFDKLGLYVDAQGRRSRSQELMFPSAPRPGGFAHLSPHLCVYSENEIDVFNVMSAEWIQTINLRTAIPLTPNGLLSLCVVNDAPFVVMLCDVLSDEDLLYVPQTSSNTSTSSIGKRSKGKRKFSVRVPGKDEPRLVSC</sequence>
<dbReference type="GO" id="GO:0004674">
    <property type="term" value="F:protein serine/threonine kinase activity"/>
    <property type="evidence" value="ECO:0007669"/>
    <property type="project" value="TreeGrafter"/>
</dbReference>
<dbReference type="STRING" id="51031.W2STQ6"/>
<dbReference type="KEGG" id="nai:NECAME_13651"/>
<reference evidence="8" key="1">
    <citation type="journal article" date="2014" name="Nat. Genet.">
        <title>Genome of the human hookworm Necator americanus.</title>
        <authorList>
            <person name="Tang Y.T."/>
            <person name="Gao X."/>
            <person name="Rosa B.A."/>
            <person name="Abubucker S."/>
            <person name="Hallsworth-Pepin K."/>
            <person name="Martin J."/>
            <person name="Tyagi R."/>
            <person name="Heizer E."/>
            <person name="Zhang X."/>
            <person name="Bhonagiri-Palsikar V."/>
            <person name="Minx P."/>
            <person name="Warren W.C."/>
            <person name="Wang Q."/>
            <person name="Zhan B."/>
            <person name="Hotez P.J."/>
            <person name="Sternberg P.W."/>
            <person name="Dougall A."/>
            <person name="Gaze S.T."/>
            <person name="Mulvenna J."/>
            <person name="Sotillo J."/>
            <person name="Ranganathan S."/>
            <person name="Rabelo E.M."/>
            <person name="Wilson R.K."/>
            <person name="Felgner P.L."/>
            <person name="Bethony J."/>
            <person name="Hawdon J.M."/>
            <person name="Gasser R.B."/>
            <person name="Loukas A."/>
            <person name="Mitreva M."/>
        </authorList>
    </citation>
    <scope>NUCLEOTIDE SEQUENCE [LARGE SCALE GENOMIC DNA]</scope>
</reference>
<feature type="coiled-coil region" evidence="3">
    <location>
        <begin position="30"/>
        <end position="136"/>
    </location>
</feature>
<evidence type="ECO:0000256" key="1">
    <source>
        <dbReference type="ARBA" id="ARBA00022723"/>
    </source>
</evidence>
<feature type="compositionally biased region" description="Polar residues" evidence="4">
    <location>
        <begin position="655"/>
        <end position="664"/>
    </location>
</feature>
<keyword evidence="2" id="KW-0862">Zinc</keyword>
<dbReference type="GO" id="GO:0005737">
    <property type="term" value="C:cytoplasm"/>
    <property type="evidence" value="ECO:0007669"/>
    <property type="project" value="TreeGrafter"/>
</dbReference>
<feature type="coiled-coil region" evidence="3">
    <location>
        <begin position="546"/>
        <end position="573"/>
    </location>
</feature>
<evidence type="ECO:0000313" key="7">
    <source>
        <dbReference type="EMBL" id="ETN73015.1"/>
    </source>
</evidence>
<dbReference type="InterPro" id="IPR046349">
    <property type="entry name" value="C1-like_sf"/>
</dbReference>
<dbReference type="EMBL" id="KI662109">
    <property type="protein sequence ID" value="ETN73015.1"/>
    <property type="molecule type" value="Genomic_DNA"/>
</dbReference>
<accession>W2STQ6</accession>
<feature type="compositionally biased region" description="Basic residues" evidence="4">
    <location>
        <begin position="1155"/>
        <end position="1164"/>
    </location>
</feature>
<feature type="domain" description="CNH" evidence="6">
    <location>
        <begin position="816"/>
        <end position="1116"/>
    </location>
</feature>
<evidence type="ECO:0000256" key="3">
    <source>
        <dbReference type="SAM" id="Coils"/>
    </source>
</evidence>
<evidence type="ECO:0000259" key="5">
    <source>
        <dbReference type="PROSITE" id="PS50081"/>
    </source>
</evidence>
<dbReference type="Pfam" id="PF00780">
    <property type="entry name" value="CNH"/>
    <property type="match status" value="1"/>
</dbReference>
<dbReference type="PROSITE" id="PS50219">
    <property type="entry name" value="CNH"/>
    <property type="match status" value="1"/>
</dbReference>
<evidence type="ECO:0000256" key="4">
    <source>
        <dbReference type="SAM" id="MobiDB-lite"/>
    </source>
</evidence>
<evidence type="ECO:0000256" key="2">
    <source>
        <dbReference type="ARBA" id="ARBA00022833"/>
    </source>
</evidence>
<protein>
    <submittedName>
        <fullName evidence="7">CNH domain protein</fullName>
    </submittedName>
</protein>
<dbReference type="Pfam" id="PF25346">
    <property type="entry name" value="PH_MRCK"/>
    <property type="match status" value="1"/>
</dbReference>
<feature type="coiled-coil region" evidence="3">
    <location>
        <begin position="223"/>
        <end position="429"/>
    </location>
</feature>
<dbReference type="OMA" id="XCGFSCH"/>
<feature type="domain" description="Phorbol-ester/DAG-type" evidence="5">
    <location>
        <begin position="689"/>
        <end position="739"/>
    </location>
</feature>
<dbReference type="InterPro" id="IPR050839">
    <property type="entry name" value="Rho-assoc_Ser/Thr_Kinase"/>
</dbReference>
<dbReference type="SMART" id="SM00109">
    <property type="entry name" value="C1"/>
    <property type="match status" value="1"/>
</dbReference>
<evidence type="ECO:0000313" key="8">
    <source>
        <dbReference type="Proteomes" id="UP000053676"/>
    </source>
</evidence>
<dbReference type="PROSITE" id="PS50081">
    <property type="entry name" value="ZF_DAG_PE_2"/>
    <property type="match status" value="1"/>
</dbReference>
<dbReference type="GO" id="GO:0005856">
    <property type="term" value="C:cytoskeleton"/>
    <property type="evidence" value="ECO:0007669"/>
    <property type="project" value="TreeGrafter"/>
</dbReference>
<feature type="region of interest" description="Disordered" evidence="4">
    <location>
        <begin position="474"/>
        <end position="499"/>
    </location>
</feature>
<dbReference type="OrthoDB" id="2156623at2759"/>
<name>W2STQ6_NECAM</name>
<dbReference type="AlphaFoldDB" id="W2STQ6"/>
<gene>
    <name evidence="7" type="ORF">NECAME_13651</name>
</gene>
<dbReference type="PROSITE" id="PS00479">
    <property type="entry name" value="ZF_DAG_PE_1"/>
    <property type="match status" value="1"/>
</dbReference>
<dbReference type="GO" id="GO:0031032">
    <property type="term" value="P:actomyosin structure organization"/>
    <property type="evidence" value="ECO:0007669"/>
    <property type="project" value="TreeGrafter"/>
</dbReference>
<dbReference type="Pfam" id="PF00130">
    <property type="entry name" value="C1_1"/>
    <property type="match status" value="1"/>
</dbReference>
<dbReference type="GO" id="GO:0046872">
    <property type="term" value="F:metal ion binding"/>
    <property type="evidence" value="ECO:0007669"/>
    <property type="project" value="UniProtKB-KW"/>
</dbReference>
<keyword evidence="1" id="KW-0479">Metal-binding</keyword>
<dbReference type="CDD" id="cd20809">
    <property type="entry name" value="C1_MRCK"/>
    <property type="match status" value="1"/>
</dbReference>
<feature type="region of interest" description="Disordered" evidence="4">
    <location>
        <begin position="634"/>
        <end position="664"/>
    </location>
</feature>
<dbReference type="SUPFAM" id="SSF57889">
    <property type="entry name" value="Cysteine-rich domain"/>
    <property type="match status" value="1"/>
</dbReference>
<evidence type="ECO:0000259" key="6">
    <source>
        <dbReference type="PROSITE" id="PS50219"/>
    </source>
</evidence>
<dbReference type="PANTHER" id="PTHR22988:SF66">
    <property type="entry name" value="SERINE_THREONINE-PROTEIN KINASE GENGHIS KHAN"/>
    <property type="match status" value="1"/>
</dbReference>
<keyword evidence="8" id="KW-1185">Reference proteome</keyword>
<dbReference type="InterPro" id="IPR002219">
    <property type="entry name" value="PKC_DAG/PE"/>
</dbReference>
<feature type="region of interest" description="Disordered" evidence="4">
    <location>
        <begin position="1144"/>
        <end position="1178"/>
    </location>
</feature>
<dbReference type="InterPro" id="IPR001180">
    <property type="entry name" value="CNH_dom"/>
</dbReference>
<dbReference type="InterPro" id="IPR057529">
    <property type="entry name" value="MRCK/ROCK_PH"/>
</dbReference>
<proteinExistence type="predicted"/>
<organism evidence="7 8">
    <name type="scientific">Necator americanus</name>
    <name type="common">Human hookworm</name>
    <dbReference type="NCBI Taxonomy" id="51031"/>
    <lineage>
        <taxon>Eukaryota</taxon>
        <taxon>Metazoa</taxon>
        <taxon>Ecdysozoa</taxon>
        <taxon>Nematoda</taxon>
        <taxon>Chromadorea</taxon>
        <taxon>Rhabditida</taxon>
        <taxon>Rhabditina</taxon>
        <taxon>Rhabditomorpha</taxon>
        <taxon>Strongyloidea</taxon>
        <taxon>Ancylostomatidae</taxon>
        <taxon>Bunostominae</taxon>
        <taxon>Necator</taxon>
    </lineage>
</organism>
<keyword evidence="3" id="KW-0175">Coiled coil</keyword>